<name>D8Q2R7_SCHCM</name>
<dbReference type="CDD" id="cd12087">
    <property type="entry name" value="TM_EGFR-like"/>
    <property type="match status" value="1"/>
</dbReference>
<evidence type="ECO:0000256" key="2">
    <source>
        <dbReference type="SAM" id="Phobius"/>
    </source>
</evidence>
<keyword evidence="2" id="KW-1133">Transmembrane helix</keyword>
<protein>
    <submittedName>
        <fullName evidence="3">Expressed protein</fullName>
    </submittedName>
</protein>
<keyword evidence="2" id="KW-0472">Membrane</keyword>
<dbReference type="HOGENOM" id="CLU_1190472_0_0_1"/>
<feature type="transmembrane region" description="Helical" evidence="2">
    <location>
        <begin position="69"/>
        <end position="90"/>
    </location>
</feature>
<proteinExistence type="predicted"/>
<evidence type="ECO:0000313" key="4">
    <source>
        <dbReference type="Proteomes" id="UP000007431"/>
    </source>
</evidence>
<dbReference type="EMBL" id="GL377305">
    <property type="protein sequence ID" value="EFI97567.1"/>
    <property type="molecule type" value="Genomic_DNA"/>
</dbReference>
<feature type="region of interest" description="Disordered" evidence="1">
    <location>
        <begin position="43"/>
        <end position="65"/>
    </location>
</feature>
<feature type="non-terminal residue" evidence="3">
    <location>
        <position position="233"/>
    </location>
</feature>
<dbReference type="VEuPathDB" id="FungiDB:SCHCODRAFT_02617289"/>
<keyword evidence="2" id="KW-0812">Transmembrane</keyword>
<reference evidence="3 4" key="1">
    <citation type="journal article" date="2010" name="Nat. Biotechnol.">
        <title>Genome sequence of the model mushroom Schizophyllum commune.</title>
        <authorList>
            <person name="Ohm R.A."/>
            <person name="de Jong J.F."/>
            <person name="Lugones L.G."/>
            <person name="Aerts A."/>
            <person name="Kothe E."/>
            <person name="Stajich J.E."/>
            <person name="de Vries R.P."/>
            <person name="Record E."/>
            <person name="Levasseur A."/>
            <person name="Baker S.E."/>
            <person name="Bartholomew K.A."/>
            <person name="Coutinho P.M."/>
            <person name="Erdmann S."/>
            <person name="Fowler T.J."/>
            <person name="Gathman A.C."/>
            <person name="Lombard V."/>
            <person name="Henrissat B."/>
            <person name="Knabe N."/>
            <person name="Kuees U."/>
            <person name="Lilly W.W."/>
            <person name="Lindquist E."/>
            <person name="Lucas S."/>
            <person name="Magnuson J.K."/>
            <person name="Piumi F."/>
            <person name="Raudaskoski M."/>
            <person name="Salamov A."/>
            <person name="Schmutz J."/>
            <person name="Schwarze F.W.M.R."/>
            <person name="vanKuyk P.A."/>
            <person name="Horton J.S."/>
            <person name="Grigoriev I.V."/>
            <person name="Woesten H.A.B."/>
        </authorList>
    </citation>
    <scope>NUCLEOTIDE SEQUENCE [LARGE SCALE GENOMIC DNA]</scope>
    <source>
        <strain evidence="4">H4-8 / FGSC 9210</strain>
    </source>
</reference>
<sequence length="233" mass="25075">MSPALLDRASGVVDPHRFRIGTIAQKAGSVIQRTVPLFERALSHRAGDASQETSEPSTSDSKNSNTGTIIGAIVVGAALLLVIGGFFLAWRQRNSRRKAEYMAADTGDAFDDGDHYDMDVQRAADDGVRGFRMYGQRGRGYGEGGSGHDAYDDPYDAPAAYDTHGYDADAPPKYDAKYDARGRPISTAESGKTLFDDGSAPSKYADGAELRKVQSDETIHVAAHPTDKEEGLR</sequence>
<evidence type="ECO:0000313" key="3">
    <source>
        <dbReference type="EMBL" id="EFI97567.1"/>
    </source>
</evidence>
<gene>
    <name evidence="3" type="ORF">SCHCODRAFT_107576</name>
</gene>
<accession>D8Q2R7</accession>
<organism evidence="4">
    <name type="scientific">Schizophyllum commune (strain H4-8 / FGSC 9210)</name>
    <name type="common">Split gill fungus</name>
    <dbReference type="NCBI Taxonomy" id="578458"/>
    <lineage>
        <taxon>Eukaryota</taxon>
        <taxon>Fungi</taxon>
        <taxon>Dikarya</taxon>
        <taxon>Basidiomycota</taxon>
        <taxon>Agaricomycotina</taxon>
        <taxon>Agaricomycetes</taxon>
        <taxon>Agaricomycetidae</taxon>
        <taxon>Agaricales</taxon>
        <taxon>Schizophyllaceae</taxon>
        <taxon>Schizophyllum</taxon>
    </lineage>
</organism>
<dbReference type="Proteomes" id="UP000007431">
    <property type="component" value="Unassembled WGS sequence"/>
</dbReference>
<dbReference type="AlphaFoldDB" id="D8Q2R7"/>
<keyword evidence="4" id="KW-1185">Reference proteome</keyword>
<feature type="compositionally biased region" description="Polar residues" evidence="1">
    <location>
        <begin position="50"/>
        <end position="65"/>
    </location>
</feature>
<dbReference type="InParanoid" id="D8Q2R7"/>
<evidence type="ECO:0000256" key="1">
    <source>
        <dbReference type="SAM" id="MobiDB-lite"/>
    </source>
</evidence>